<proteinExistence type="predicted"/>
<sequence length="91" mass="11028">MKTAWLVKVDYKVPAMRGFSSYESALKYYHEMVDKIEEQIEEQIEERNCKQIESYSSGKPLLTQFREWDEEYKYFTTLGLVSIKQIEWEEE</sequence>
<organism evidence="2 3">
    <name type="scientific">Enterococcus phage PMBT2</name>
    <dbReference type="NCBI Taxonomy" id="2070197"/>
    <lineage>
        <taxon>Viruses</taxon>
        <taxon>Duplodnaviria</taxon>
        <taxon>Heunggongvirae</taxon>
        <taxon>Uroviricota</taxon>
        <taxon>Caudoviricetes</taxon>
        <taxon>Efquatrovirus</taxon>
        <taxon>Efquatrovirus PMBT2</taxon>
    </lineage>
</organism>
<reference evidence="2 3" key="1">
    <citation type="submission" date="2017-12" db="EMBL/GenBank/DDBJ databases">
        <title>Characterization of bacteriophage PMBT2 with lytic activity against multidrug-resistant Enterococcus faecalis strains harboring a pseudo-metallo-beta-lactamases.</title>
        <authorList>
            <person name="Koberg S."/>
            <person name="Brinks E."/>
            <person name="Cho G.-S."/>
            <person name="Tsakalidou E."/>
            <person name="Ladero V."/>
            <person name="Heller K.J."/>
            <person name="Neve H."/>
            <person name="Franz C.M.A.P."/>
        </authorList>
    </citation>
    <scope>NUCLEOTIDE SEQUENCE [LARGE SCALE GENOMIC DNA]</scope>
</reference>
<evidence type="ECO:0000313" key="3">
    <source>
        <dbReference type="Proteomes" id="UP000241024"/>
    </source>
</evidence>
<dbReference type="Proteomes" id="UP000241024">
    <property type="component" value="Segment"/>
</dbReference>
<keyword evidence="1" id="KW-0175">Coiled coil</keyword>
<dbReference type="EMBL" id="MG708276">
    <property type="protein sequence ID" value="AUR80897.1"/>
    <property type="molecule type" value="Genomic_DNA"/>
</dbReference>
<accession>A0A2I7QHN7</accession>
<evidence type="ECO:0000256" key="1">
    <source>
        <dbReference type="SAM" id="Coils"/>
    </source>
</evidence>
<dbReference type="GeneID" id="40099122"/>
<dbReference type="KEGG" id="vg:40099122"/>
<keyword evidence="3" id="KW-1185">Reference proteome</keyword>
<evidence type="ECO:0000313" key="2">
    <source>
        <dbReference type="EMBL" id="AUR80897.1"/>
    </source>
</evidence>
<feature type="coiled-coil region" evidence="1">
    <location>
        <begin position="26"/>
        <end position="53"/>
    </location>
</feature>
<dbReference type="OrthoDB" id="18882at10239"/>
<dbReference type="RefSeq" id="YP_009622382.1">
    <property type="nucleotide sequence ID" value="NC_042101.1"/>
</dbReference>
<protein>
    <submittedName>
        <fullName evidence="2">Uncharacterized protein</fullName>
    </submittedName>
</protein>
<name>A0A2I7QHN7_9CAUD</name>